<name>A0A097IJD7_9CORY</name>
<protein>
    <submittedName>
        <fullName evidence="2">Uncharacterized protein</fullName>
    </submittedName>
</protein>
<keyword evidence="1" id="KW-1133">Transmembrane helix</keyword>
<feature type="transmembrane region" description="Helical" evidence="1">
    <location>
        <begin position="72"/>
        <end position="104"/>
    </location>
</feature>
<feature type="transmembrane region" description="Helical" evidence="1">
    <location>
        <begin position="149"/>
        <end position="172"/>
    </location>
</feature>
<evidence type="ECO:0000256" key="1">
    <source>
        <dbReference type="SAM" id="Phobius"/>
    </source>
</evidence>
<sequence>MPGEEPSSWVDRRWGSWLRALVVAVLTASVAAKMVEPENEPTLQWLMVVAVVLCLLAGIAILFNPVDPDRSVIAALILALAAQLAGLVGGGNLAVPAFLAFLAYEAGAYSSHRVRPWLGFGIFGGSAAMVVATSILFRPWLMDSDSSLLATIGVCALGIVMVWIAPFFAWYYGLGVRGKRRPAAR</sequence>
<gene>
    <name evidence="2" type="ORF">CDOO_06150</name>
</gene>
<keyword evidence="1" id="KW-0812">Transmembrane</keyword>
<dbReference type="EMBL" id="CP006764">
    <property type="protein sequence ID" value="AIT62267.1"/>
    <property type="molecule type" value="Genomic_DNA"/>
</dbReference>
<feature type="transmembrane region" description="Helical" evidence="1">
    <location>
        <begin position="44"/>
        <end position="66"/>
    </location>
</feature>
<keyword evidence="1" id="KW-0472">Membrane</keyword>
<dbReference type="HOGENOM" id="CLU_1458974_0_0_11"/>
<proteinExistence type="predicted"/>
<keyword evidence="3" id="KW-1185">Reference proteome</keyword>
<reference evidence="2 3" key="1">
    <citation type="submission" date="2013-09" db="EMBL/GenBank/DDBJ databases">
        <title>Complete genome sequence of Corynebacterium doosanense CAU 212(T) (=DSM 45436(T)), isolated from activated sludge.</title>
        <authorList>
            <person name="Schaffert L."/>
            <person name="Albersmeier A."/>
            <person name="Kalinowski J."/>
            <person name="Ruckert C."/>
        </authorList>
    </citation>
    <scope>NUCLEOTIDE SEQUENCE [LARGE SCALE GENOMIC DNA]</scope>
    <source>
        <strain evidence="2 3">CAU 212</strain>
    </source>
</reference>
<dbReference type="Proteomes" id="UP000029914">
    <property type="component" value="Chromosome"/>
</dbReference>
<dbReference type="STRING" id="558173.CDOO_06150"/>
<feature type="transmembrane region" description="Helical" evidence="1">
    <location>
        <begin position="14"/>
        <end position="32"/>
    </location>
</feature>
<dbReference type="AlphaFoldDB" id="A0A097IJD7"/>
<evidence type="ECO:0000313" key="3">
    <source>
        <dbReference type="Proteomes" id="UP000029914"/>
    </source>
</evidence>
<dbReference type="KEGG" id="cdo:CDOO_06150"/>
<evidence type="ECO:0000313" key="2">
    <source>
        <dbReference type="EMBL" id="AIT62267.1"/>
    </source>
</evidence>
<organism evidence="2 3">
    <name type="scientific">Corynebacterium doosanense CAU 212 = DSM 45436</name>
    <dbReference type="NCBI Taxonomy" id="558173"/>
    <lineage>
        <taxon>Bacteria</taxon>
        <taxon>Bacillati</taxon>
        <taxon>Actinomycetota</taxon>
        <taxon>Actinomycetes</taxon>
        <taxon>Mycobacteriales</taxon>
        <taxon>Corynebacteriaceae</taxon>
        <taxon>Corynebacterium</taxon>
    </lineage>
</organism>
<feature type="transmembrane region" description="Helical" evidence="1">
    <location>
        <begin position="116"/>
        <end position="137"/>
    </location>
</feature>
<accession>A0A097IJD7</accession>